<protein>
    <submittedName>
        <fullName evidence="1">Uncharacterized protein</fullName>
    </submittedName>
</protein>
<name>A0A6H5HB20_9HEMI</name>
<gene>
    <name evidence="1" type="ORF">NTEN_LOCUS18459</name>
</gene>
<organism evidence="1 2">
    <name type="scientific">Nesidiocoris tenuis</name>
    <dbReference type="NCBI Taxonomy" id="355587"/>
    <lineage>
        <taxon>Eukaryota</taxon>
        <taxon>Metazoa</taxon>
        <taxon>Ecdysozoa</taxon>
        <taxon>Arthropoda</taxon>
        <taxon>Hexapoda</taxon>
        <taxon>Insecta</taxon>
        <taxon>Pterygota</taxon>
        <taxon>Neoptera</taxon>
        <taxon>Paraneoptera</taxon>
        <taxon>Hemiptera</taxon>
        <taxon>Heteroptera</taxon>
        <taxon>Panheteroptera</taxon>
        <taxon>Cimicomorpha</taxon>
        <taxon>Miridae</taxon>
        <taxon>Dicyphina</taxon>
        <taxon>Nesidiocoris</taxon>
    </lineage>
</organism>
<dbReference type="AlphaFoldDB" id="A0A6H5HB20"/>
<keyword evidence="2" id="KW-1185">Reference proteome</keyword>
<evidence type="ECO:0000313" key="1">
    <source>
        <dbReference type="EMBL" id="CAB0013915.1"/>
    </source>
</evidence>
<sequence>MVNQPNLILSGLIFRSLFNTNTEERLNPMLMFHVHPHPPRRLDLFLPRICELLASPVLLWLSLGTAFDRHGYRTSRHPHLTSVATPGRPRPSLWQTRLMCRYFNPSPHE</sequence>
<accession>A0A6H5HB20</accession>
<evidence type="ECO:0000313" key="2">
    <source>
        <dbReference type="Proteomes" id="UP000479000"/>
    </source>
</evidence>
<dbReference type="Proteomes" id="UP000479000">
    <property type="component" value="Unassembled WGS sequence"/>
</dbReference>
<dbReference type="EMBL" id="CADCXU010027048">
    <property type="protein sequence ID" value="CAB0013915.1"/>
    <property type="molecule type" value="Genomic_DNA"/>
</dbReference>
<reference evidence="1 2" key="1">
    <citation type="submission" date="2020-02" db="EMBL/GenBank/DDBJ databases">
        <authorList>
            <person name="Ferguson B K."/>
        </authorList>
    </citation>
    <scope>NUCLEOTIDE SEQUENCE [LARGE SCALE GENOMIC DNA]</scope>
</reference>
<proteinExistence type="predicted"/>